<evidence type="ECO:0000256" key="4">
    <source>
        <dbReference type="ARBA" id="ARBA00022692"/>
    </source>
</evidence>
<evidence type="ECO:0000256" key="6">
    <source>
        <dbReference type="ARBA" id="ARBA00023136"/>
    </source>
</evidence>
<name>A0A2W1NBU9_PAEXE</name>
<evidence type="ECO:0000256" key="2">
    <source>
        <dbReference type="ARBA" id="ARBA00006679"/>
    </source>
</evidence>
<comment type="similarity">
    <text evidence="2">Belongs to the DoxX family.</text>
</comment>
<dbReference type="PANTHER" id="PTHR33452">
    <property type="entry name" value="OXIDOREDUCTASE CATD-RELATED"/>
    <property type="match status" value="1"/>
</dbReference>
<proteinExistence type="inferred from homology"/>
<keyword evidence="5 7" id="KW-1133">Transmembrane helix</keyword>
<evidence type="ECO:0000256" key="7">
    <source>
        <dbReference type="SAM" id="Phobius"/>
    </source>
</evidence>
<evidence type="ECO:0000313" key="8">
    <source>
        <dbReference type="EMBL" id="PZE20581.1"/>
    </source>
</evidence>
<keyword evidence="6 7" id="KW-0472">Membrane</keyword>
<dbReference type="OrthoDB" id="346004at2"/>
<sequence length="133" mass="13832">MTDVGLLLIRLVVGLLMAGHGAQKLFGWFGGSGLKATAGWFESTGIKPGMTMAVLAGLAELVGGLFFAAGLFTGLAAALIVITMLGAIIKVHGKHGLWATTNGYEYPLVLLVVAIGVWLTGPGDYSLDAWWNS</sequence>
<dbReference type="AlphaFoldDB" id="A0A2W1NBU9"/>
<evidence type="ECO:0000313" key="9">
    <source>
        <dbReference type="Proteomes" id="UP000214746"/>
    </source>
</evidence>
<feature type="transmembrane region" description="Helical" evidence="7">
    <location>
        <begin position="65"/>
        <end position="91"/>
    </location>
</feature>
<evidence type="ECO:0000256" key="1">
    <source>
        <dbReference type="ARBA" id="ARBA00004651"/>
    </source>
</evidence>
<evidence type="ECO:0000256" key="5">
    <source>
        <dbReference type="ARBA" id="ARBA00022989"/>
    </source>
</evidence>
<protein>
    <submittedName>
        <fullName evidence="8">DoxX family protein</fullName>
    </submittedName>
</protein>
<evidence type="ECO:0000256" key="3">
    <source>
        <dbReference type="ARBA" id="ARBA00022475"/>
    </source>
</evidence>
<feature type="transmembrane region" description="Helical" evidence="7">
    <location>
        <begin position="103"/>
        <end position="121"/>
    </location>
</feature>
<dbReference type="InterPro" id="IPR032808">
    <property type="entry name" value="DoxX"/>
</dbReference>
<keyword evidence="4 7" id="KW-0812">Transmembrane</keyword>
<organism evidence="8 9">
    <name type="scientific">Paenibacillus xerothermodurans</name>
    <dbReference type="NCBI Taxonomy" id="1977292"/>
    <lineage>
        <taxon>Bacteria</taxon>
        <taxon>Bacillati</taxon>
        <taxon>Bacillota</taxon>
        <taxon>Bacilli</taxon>
        <taxon>Bacillales</taxon>
        <taxon>Paenibacillaceae</taxon>
        <taxon>Paenibacillus</taxon>
    </lineage>
</organism>
<dbReference type="EMBL" id="NHRJ02000006">
    <property type="protein sequence ID" value="PZE20581.1"/>
    <property type="molecule type" value="Genomic_DNA"/>
</dbReference>
<reference evidence="8" key="1">
    <citation type="submission" date="2018-06" db="EMBL/GenBank/DDBJ databases">
        <title>Paenibacillus xerothermodurans sp. nov. an extremely dry heat resistant spore forming bacterium isolated from the soil of Cape Canaveral, Florida.</title>
        <authorList>
            <person name="Seuylemezian A."/>
            <person name="Kaur N."/>
            <person name="Patil P."/>
            <person name="Patil P."/>
            <person name="Mayilraj S."/>
            <person name="Vaishampayan P."/>
        </authorList>
    </citation>
    <scope>NUCLEOTIDE SEQUENCE [LARGE SCALE GENOMIC DNA]</scope>
    <source>
        <strain evidence="8">ATCC 27380</strain>
    </source>
</reference>
<dbReference type="InterPro" id="IPR051907">
    <property type="entry name" value="DoxX-like_oxidoreductase"/>
</dbReference>
<gene>
    <name evidence="8" type="ORF">CBW46_012480</name>
</gene>
<comment type="caution">
    <text evidence="8">The sequence shown here is derived from an EMBL/GenBank/DDBJ whole genome shotgun (WGS) entry which is preliminary data.</text>
</comment>
<keyword evidence="9" id="KW-1185">Reference proteome</keyword>
<dbReference type="PANTHER" id="PTHR33452:SF10">
    <property type="entry name" value="OXIDOREDUCTASE MHQP-RELATED"/>
    <property type="match status" value="1"/>
</dbReference>
<dbReference type="RefSeq" id="WP_089200334.1">
    <property type="nucleotide sequence ID" value="NZ_NHRJ02000006.1"/>
</dbReference>
<dbReference type="Proteomes" id="UP000214746">
    <property type="component" value="Unassembled WGS sequence"/>
</dbReference>
<keyword evidence="3" id="KW-1003">Cell membrane</keyword>
<accession>A0A2W1NBU9</accession>
<dbReference type="Pfam" id="PF07681">
    <property type="entry name" value="DoxX"/>
    <property type="match status" value="1"/>
</dbReference>
<comment type="subcellular location">
    <subcellularLocation>
        <location evidence="1">Cell membrane</location>
        <topology evidence="1">Multi-pass membrane protein</topology>
    </subcellularLocation>
</comment>
<dbReference type="GO" id="GO:0005886">
    <property type="term" value="C:plasma membrane"/>
    <property type="evidence" value="ECO:0007669"/>
    <property type="project" value="UniProtKB-SubCell"/>
</dbReference>